<organism evidence="2 3">
    <name type="scientific">Cylicocyclus nassatus</name>
    <name type="common">Nematode worm</name>
    <dbReference type="NCBI Taxonomy" id="53992"/>
    <lineage>
        <taxon>Eukaryota</taxon>
        <taxon>Metazoa</taxon>
        <taxon>Ecdysozoa</taxon>
        <taxon>Nematoda</taxon>
        <taxon>Chromadorea</taxon>
        <taxon>Rhabditida</taxon>
        <taxon>Rhabditina</taxon>
        <taxon>Rhabditomorpha</taxon>
        <taxon>Strongyloidea</taxon>
        <taxon>Strongylidae</taxon>
        <taxon>Cylicocyclus</taxon>
    </lineage>
</organism>
<comment type="caution">
    <text evidence="2">The sequence shown here is derived from an EMBL/GenBank/DDBJ whole genome shotgun (WGS) entry which is preliminary data.</text>
</comment>
<evidence type="ECO:0000256" key="1">
    <source>
        <dbReference type="SAM" id="SignalP"/>
    </source>
</evidence>
<dbReference type="AlphaFoldDB" id="A0AA36DL79"/>
<evidence type="ECO:0000313" key="2">
    <source>
        <dbReference type="EMBL" id="CAJ0588599.1"/>
    </source>
</evidence>
<dbReference type="EMBL" id="CATQJL010000001">
    <property type="protein sequence ID" value="CAJ0588599.1"/>
    <property type="molecule type" value="Genomic_DNA"/>
</dbReference>
<proteinExistence type="predicted"/>
<name>A0AA36DL79_CYLNA</name>
<feature type="signal peptide" evidence="1">
    <location>
        <begin position="1"/>
        <end position="19"/>
    </location>
</feature>
<evidence type="ECO:0000313" key="3">
    <source>
        <dbReference type="Proteomes" id="UP001176961"/>
    </source>
</evidence>
<accession>A0AA36DL79</accession>
<keyword evidence="3" id="KW-1185">Reference proteome</keyword>
<protein>
    <submittedName>
        <fullName evidence="2">Uncharacterized protein</fullName>
    </submittedName>
</protein>
<feature type="chain" id="PRO_5041385380" evidence="1">
    <location>
        <begin position="20"/>
        <end position="201"/>
    </location>
</feature>
<sequence>MRIFFVALTILPILSRTEKGLIPSSINSNHLPAYTSFMSEIELKMGRLMEEYQNLALLMTNARNALCPTPPTYAPWCMYNNFIMRMYKKLSSLVRAYGSLTRVCANEYEALKHFPGTSNKSQGIIIVRLFGAKFKAASVASVVEKLALQLSLWNTSTPAETMLRIGCALGERMTKENETETYHSGNHSTREPPMKVVCVLK</sequence>
<keyword evidence="1" id="KW-0732">Signal</keyword>
<reference evidence="2" key="1">
    <citation type="submission" date="2023-07" db="EMBL/GenBank/DDBJ databases">
        <authorList>
            <consortium name="CYATHOMIX"/>
        </authorList>
    </citation>
    <scope>NUCLEOTIDE SEQUENCE</scope>
    <source>
        <strain evidence="2">N/A</strain>
    </source>
</reference>
<gene>
    <name evidence="2" type="ORF">CYNAS_LOCUS582</name>
</gene>
<dbReference type="Proteomes" id="UP001176961">
    <property type="component" value="Unassembled WGS sequence"/>
</dbReference>